<dbReference type="SMART" id="SM00345">
    <property type="entry name" value="HTH_GNTR"/>
    <property type="match status" value="1"/>
</dbReference>
<dbReference type="GO" id="GO:0003677">
    <property type="term" value="F:DNA binding"/>
    <property type="evidence" value="ECO:0007669"/>
    <property type="project" value="UniProtKB-KW"/>
</dbReference>
<dbReference type="InterPro" id="IPR036390">
    <property type="entry name" value="WH_DNA-bd_sf"/>
</dbReference>
<dbReference type="SMART" id="SM00895">
    <property type="entry name" value="FCD"/>
    <property type="match status" value="1"/>
</dbReference>
<evidence type="ECO:0000256" key="2">
    <source>
        <dbReference type="ARBA" id="ARBA00023125"/>
    </source>
</evidence>
<dbReference type="EMBL" id="WWEQ01000041">
    <property type="protein sequence ID" value="MYM20217.1"/>
    <property type="molecule type" value="Genomic_DNA"/>
</dbReference>
<keyword evidence="1" id="KW-0805">Transcription regulation</keyword>
<dbReference type="InterPro" id="IPR000524">
    <property type="entry name" value="Tscrpt_reg_HTH_GntR"/>
</dbReference>
<evidence type="ECO:0000313" key="5">
    <source>
        <dbReference type="EMBL" id="MYM20217.1"/>
    </source>
</evidence>
<name>A0A6N9H834_9MICO</name>
<dbReference type="Gene3D" id="1.20.120.530">
    <property type="entry name" value="GntR ligand-binding domain-like"/>
    <property type="match status" value="1"/>
</dbReference>
<dbReference type="InterPro" id="IPR011711">
    <property type="entry name" value="GntR_C"/>
</dbReference>
<proteinExistence type="predicted"/>
<dbReference type="Gene3D" id="1.10.10.10">
    <property type="entry name" value="Winged helix-like DNA-binding domain superfamily/Winged helix DNA-binding domain"/>
    <property type="match status" value="1"/>
</dbReference>
<reference evidence="5 6" key="1">
    <citation type="submission" date="2020-01" db="EMBL/GenBank/DDBJ databases">
        <authorList>
            <person name="Deng T."/>
        </authorList>
    </citation>
    <scope>NUCLEOTIDE SEQUENCE [LARGE SCALE GENOMIC DNA]</scope>
    <source>
        <strain evidence="5 6">5221</strain>
    </source>
</reference>
<sequence length="209" mass="22240">MKSATARAFEHVKGQVLSGALAAGTMTSEGEIAAELGISRTPAREAFLRLEAEGLMRLYPKRGALIVPISPAEADEVFEARRVVESHAARSLTGLRDEALSAVCARLEDIIEAQRSAIAADDLPAYAAADAQFHHCVIAAAGNSLLTAFAAGLRERQQRLAANSVSHDLGRAEDFRAAHAALLSALRERRADDYAARLAEHFATARAAL</sequence>
<feature type="domain" description="HTH gntR-type" evidence="4">
    <location>
        <begin position="2"/>
        <end position="69"/>
    </location>
</feature>
<dbReference type="Proteomes" id="UP000469215">
    <property type="component" value="Unassembled WGS sequence"/>
</dbReference>
<dbReference type="RefSeq" id="WP_160953637.1">
    <property type="nucleotide sequence ID" value="NZ_WWEQ01000041.1"/>
</dbReference>
<dbReference type="SUPFAM" id="SSF48008">
    <property type="entry name" value="GntR ligand-binding domain-like"/>
    <property type="match status" value="1"/>
</dbReference>
<gene>
    <name evidence="5" type="ORF">GSY69_09620</name>
</gene>
<evidence type="ECO:0000313" key="6">
    <source>
        <dbReference type="Proteomes" id="UP000469215"/>
    </source>
</evidence>
<keyword evidence="3" id="KW-0804">Transcription</keyword>
<organism evidence="5 6">
    <name type="scientific">Brevibacterium rongguiense</name>
    <dbReference type="NCBI Taxonomy" id="2695267"/>
    <lineage>
        <taxon>Bacteria</taxon>
        <taxon>Bacillati</taxon>
        <taxon>Actinomycetota</taxon>
        <taxon>Actinomycetes</taxon>
        <taxon>Micrococcales</taxon>
        <taxon>Brevibacteriaceae</taxon>
        <taxon>Brevibacterium</taxon>
    </lineage>
</organism>
<evidence type="ECO:0000256" key="1">
    <source>
        <dbReference type="ARBA" id="ARBA00023015"/>
    </source>
</evidence>
<protein>
    <submittedName>
        <fullName evidence="5">FCD domain-containing protein</fullName>
    </submittedName>
</protein>
<keyword evidence="2" id="KW-0238">DNA-binding</keyword>
<dbReference type="Pfam" id="PF00392">
    <property type="entry name" value="GntR"/>
    <property type="match status" value="1"/>
</dbReference>
<dbReference type="Pfam" id="PF07729">
    <property type="entry name" value="FCD"/>
    <property type="match status" value="1"/>
</dbReference>
<dbReference type="PANTHER" id="PTHR43537">
    <property type="entry name" value="TRANSCRIPTIONAL REGULATOR, GNTR FAMILY"/>
    <property type="match status" value="1"/>
</dbReference>
<evidence type="ECO:0000256" key="3">
    <source>
        <dbReference type="ARBA" id="ARBA00023163"/>
    </source>
</evidence>
<dbReference type="PANTHER" id="PTHR43537:SF24">
    <property type="entry name" value="GLUCONATE OPERON TRANSCRIPTIONAL REPRESSOR"/>
    <property type="match status" value="1"/>
</dbReference>
<keyword evidence="6" id="KW-1185">Reference proteome</keyword>
<comment type="caution">
    <text evidence="5">The sequence shown here is derived from an EMBL/GenBank/DDBJ whole genome shotgun (WGS) entry which is preliminary data.</text>
</comment>
<dbReference type="SUPFAM" id="SSF46785">
    <property type="entry name" value="Winged helix' DNA-binding domain"/>
    <property type="match status" value="1"/>
</dbReference>
<accession>A0A6N9H834</accession>
<dbReference type="GO" id="GO:0003700">
    <property type="term" value="F:DNA-binding transcription factor activity"/>
    <property type="evidence" value="ECO:0007669"/>
    <property type="project" value="InterPro"/>
</dbReference>
<dbReference type="AlphaFoldDB" id="A0A6N9H834"/>
<dbReference type="PROSITE" id="PS50949">
    <property type="entry name" value="HTH_GNTR"/>
    <property type="match status" value="1"/>
</dbReference>
<dbReference type="InterPro" id="IPR008920">
    <property type="entry name" value="TF_FadR/GntR_C"/>
</dbReference>
<dbReference type="InterPro" id="IPR036388">
    <property type="entry name" value="WH-like_DNA-bd_sf"/>
</dbReference>
<dbReference type="PRINTS" id="PR00035">
    <property type="entry name" value="HTHGNTR"/>
</dbReference>
<evidence type="ECO:0000259" key="4">
    <source>
        <dbReference type="PROSITE" id="PS50949"/>
    </source>
</evidence>